<dbReference type="OrthoDB" id="197155at2759"/>
<evidence type="ECO:0000313" key="5">
    <source>
        <dbReference type="Proteomes" id="UP000002630"/>
    </source>
</evidence>
<dbReference type="InterPro" id="IPR016035">
    <property type="entry name" value="Acyl_Trfase/lysoPLipase"/>
</dbReference>
<dbReference type="PANTHER" id="PTHR12406">
    <property type="entry name" value="CALCIUM-INDEPENDENT PHOSPHOLIPASE A2 IPLA2 -RELATED"/>
    <property type="match status" value="1"/>
</dbReference>
<keyword evidence="2" id="KW-0442">Lipid degradation</keyword>
<dbReference type="EMBL" id="FN649729">
    <property type="protein sequence ID" value="CBJ30266.1"/>
    <property type="molecule type" value="Genomic_DNA"/>
</dbReference>
<evidence type="ECO:0000256" key="2">
    <source>
        <dbReference type="PROSITE-ProRule" id="PRU01161"/>
    </source>
</evidence>
<dbReference type="STRING" id="2880.D7FNZ7"/>
<feature type="active site" description="Proton acceptor" evidence="2">
    <location>
        <position position="259"/>
    </location>
</feature>
<name>D7FNZ7_ECTSI</name>
<dbReference type="InterPro" id="IPR002641">
    <property type="entry name" value="PNPLA_dom"/>
</dbReference>
<dbReference type="InterPro" id="IPR033562">
    <property type="entry name" value="PLPL"/>
</dbReference>
<dbReference type="EMBL" id="FN648312">
    <property type="protein sequence ID" value="CBJ30266.1"/>
    <property type="molecule type" value="Genomic_DNA"/>
</dbReference>
<sequence>MYYVPEVKRSINLAARGATLVASSMRGFRAMVVLSNVLHVGAFLLPISSVLRGNTAPKSTFLPSPHGTPDPAALRRRLTLSAGSNDEGIVASPAVLPPSGKPVLSFPGGGIFFWWQAGVISALQERYNLSSLDFVGASAGSLAATLAACDADMDLAMKLALDLCDTNEIWTRPLGLAGVWGAMVEDWLDELLPDDADVICQDRVHLLVIGIWPRPFRRRAVSNFTSKSDLIKACMASVHIPWFMDKHFSARHRGGRFVDGSFRASREDLSLGDDRPTVYFDYDEDEVMAARRGKFLSLTNQEGLLFMRQRGYEHVQTMLAEGKLDCVKEAALPLQKDTAG</sequence>
<dbReference type="eggNOG" id="KOG3773">
    <property type="taxonomic scope" value="Eukaryota"/>
</dbReference>
<dbReference type="GO" id="GO:0016020">
    <property type="term" value="C:membrane"/>
    <property type="evidence" value="ECO:0007669"/>
    <property type="project" value="TreeGrafter"/>
</dbReference>
<feature type="active site" description="Nucleophile" evidence="2">
    <location>
        <position position="138"/>
    </location>
</feature>
<dbReference type="Proteomes" id="UP000002630">
    <property type="component" value="Linkage Group LG04"/>
</dbReference>
<reference evidence="4 5" key="1">
    <citation type="journal article" date="2010" name="Nature">
        <title>The Ectocarpus genome and the independent evolution of multicellularity in brown algae.</title>
        <authorList>
            <person name="Cock J.M."/>
            <person name="Sterck L."/>
            <person name="Rouze P."/>
            <person name="Scornet D."/>
            <person name="Allen A.E."/>
            <person name="Amoutzias G."/>
            <person name="Anthouard V."/>
            <person name="Artiguenave F."/>
            <person name="Aury J.M."/>
            <person name="Badger J.H."/>
            <person name="Beszteri B."/>
            <person name="Billiau K."/>
            <person name="Bonnet E."/>
            <person name="Bothwell J.H."/>
            <person name="Bowler C."/>
            <person name="Boyen C."/>
            <person name="Brownlee C."/>
            <person name="Carrano C.J."/>
            <person name="Charrier B."/>
            <person name="Cho G.Y."/>
            <person name="Coelho S.M."/>
            <person name="Collen J."/>
            <person name="Corre E."/>
            <person name="Da Silva C."/>
            <person name="Delage L."/>
            <person name="Delaroque N."/>
            <person name="Dittami S.M."/>
            <person name="Doulbeau S."/>
            <person name="Elias M."/>
            <person name="Farnham G."/>
            <person name="Gachon C.M."/>
            <person name="Gschloessl B."/>
            <person name="Heesch S."/>
            <person name="Jabbari K."/>
            <person name="Jubin C."/>
            <person name="Kawai H."/>
            <person name="Kimura K."/>
            <person name="Kloareg B."/>
            <person name="Kupper F.C."/>
            <person name="Lang D."/>
            <person name="Le Bail A."/>
            <person name="Leblanc C."/>
            <person name="Lerouge P."/>
            <person name="Lohr M."/>
            <person name="Lopez P.J."/>
            <person name="Martens C."/>
            <person name="Maumus F."/>
            <person name="Michel G."/>
            <person name="Miranda-Saavedra D."/>
            <person name="Morales J."/>
            <person name="Moreau H."/>
            <person name="Motomura T."/>
            <person name="Nagasato C."/>
            <person name="Napoli C.A."/>
            <person name="Nelson D.R."/>
            <person name="Nyvall-Collen P."/>
            <person name="Peters A.F."/>
            <person name="Pommier C."/>
            <person name="Potin P."/>
            <person name="Poulain J."/>
            <person name="Quesneville H."/>
            <person name="Read B."/>
            <person name="Rensing S.A."/>
            <person name="Ritter A."/>
            <person name="Rousvoal S."/>
            <person name="Samanta M."/>
            <person name="Samson G."/>
            <person name="Schroeder D.C."/>
            <person name="Segurens B."/>
            <person name="Strittmatter M."/>
            <person name="Tonon T."/>
            <person name="Tregear J.W."/>
            <person name="Valentin K."/>
            <person name="von Dassow P."/>
            <person name="Yamagishi T."/>
            <person name="Van de Peer Y."/>
            <person name="Wincker P."/>
        </authorList>
    </citation>
    <scope>NUCLEOTIDE SEQUENCE [LARGE SCALE GENOMIC DNA]</scope>
    <source>
        <strain evidence="5">Ec32 / CCAP1310/4</strain>
    </source>
</reference>
<proteinExistence type="predicted"/>
<accession>D7FNZ7</accession>
<dbReference type="PROSITE" id="PS51635">
    <property type="entry name" value="PNPLA"/>
    <property type="match status" value="1"/>
</dbReference>
<feature type="short sequence motif" description="GXSXG" evidence="2">
    <location>
        <begin position="136"/>
        <end position="140"/>
    </location>
</feature>
<dbReference type="GO" id="GO:0055088">
    <property type="term" value="P:lipid homeostasis"/>
    <property type="evidence" value="ECO:0007669"/>
    <property type="project" value="TreeGrafter"/>
</dbReference>
<protein>
    <recommendedName>
        <fullName evidence="3">PNPLA domain-containing protein</fullName>
    </recommendedName>
</protein>
<dbReference type="PANTHER" id="PTHR12406:SF45">
    <property type="entry name" value="PATATIN"/>
    <property type="match status" value="1"/>
</dbReference>
<dbReference type="GO" id="GO:0005811">
    <property type="term" value="C:lipid droplet"/>
    <property type="evidence" value="ECO:0007669"/>
    <property type="project" value="TreeGrafter"/>
</dbReference>
<dbReference type="InParanoid" id="D7FNZ7"/>
<dbReference type="GO" id="GO:0019433">
    <property type="term" value="P:triglyceride catabolic process"/>
    <property type="evidence" value="ECO:0007669"/>
    <property type="project" value="TreeGrafter"/>
</dbReference>
<dbReference type="AlphaFoldDB" id="D7FNZ7"/>
<evidence type="ECO:0000259" key="3">
    <source>
        <dbReference type="PROSITE" id="PS51635"/>
    </source>
</evidence>
<comment type="caution">
    <text evidence="2">Lacks conserved residue(s) required for the propagation of feature annotation.</text>
</comment>
<organism evidence="4 5">
    <name type="scientific">Ectocarpus siliculosus</name>
    <name type="common">Brown alga</name>
    <name type="synonym">Conferva siliculosa</name>
    <dbReference type="NCBI Taxonomy" id="2880"/>
    <lineage>
        <taxon>Eukaryota</taxon>
        <taxon>Sar</taxon>
        <taxon>Stramenopiles</taxon>
        <taxon>Ochrophyta</taxon>
        <taxon>PX clade</taxon>
        <taxon>Phaeophyceae</taxon>
        <taxon>Ectocarpales</taxon>
        <taxon>Ectocarpaceae</taxon>
        <taxon>Ectocarpus</taxon>
    </lineage>
</organism>
<keyword evidence="2" id="KW-0378">Hydrolase</keyword>
<keyword evidence="1 2" id="KW-0443">Lipid metabolism</keyword>
<dbReference type="Gene3D" id="3.40.1090.10">
    <property type="entry name" value="Cytosolic phospholipase A2 catalytic domain"/>
    <property type="match status" value="1"/>
</dbReference>
<evidence type="ECO:0000256" key="1">
    <source>
        <dbReference type="ARBA" id="ARBA00023098"/>
    </source>
</evidence>
<gene>
    <name evidence="4" type="ORF">Esi_0183_0062</name>
</gene>
<dbReference type="GO" id="GO:0005737">
    <property type="term" value="C:cytoplasm"/>
    <property type="evidence" value="ECO:0007669"/>
    <property type="project" value="TreeGrafter"/>
</dbReference>
<dbReference type="OMA" id="IWERPLG"/>
<dbReference type="Pfam" id="PF01734">
    <property type="entry name" value="Patatin"/>
    <property type="match status" value="1"/>
</dbReference>
<dbReference type="SUPFAM" id="SSF52151">
    <property type="entry name" value="FabD/lysophospholipase-like"/>
    <property type="match status" value="1"/>
</dbReference>
<feature type="domain" description="PNPLA" evidence="3">
    <location>
        <begin position="104"/>
        <end position="273"/>
    </location>
</feature>
<keyword evidence="5" id="KW-1185">Reference proteome</keyword>
<evidence type="ECO:0000313" key="4">
    <source>
        <dbReference type="EMBL" id="CBJ30266.1"/>
    </source>
</evidence>
<dbReference type="GO" id="GO:0004806">
    <property type="term" value="F:triacylglycerol lipase activity"/>
    <property type="evidence" value="ECO:0007669"/>
    <property type="project" value="TreeGrafter"/>
</dbReference>